<keyword evidence="1" id="KW-1133">Transmembrane helix</keyword>
<name>A0A918VQ74_9GAMM</name>
<sequence length="381" mass="42283">MSKWRWGLIALGLVSIVGVLLWSYFFNQDTVTLDQQAETKPAPPKPIQPAFHVMAKQPKQPVDDSAILQDPYQDEAIKAQMLQVADLYEEASQYPHYSQPIRNPESVQQPAPFKETEVDLPYPLDGLAEPIRLAAAVERYQYFKGDTINVRLMVSGAPSDTYIEATATLANQQSPTPFTTKMAPTDERLNSFVAAFETNVIPPGVLTTELMVQIEVEIGGDKLFTTVPLRYAEASATMVGIAYVRPEAENLLIALQYAVFSPGYYFVSAILEDAQTGQPLIQLQGEGRMPQGNGILILKAHSHALKAMGSEGPYVVRSIKTYRGAESGEQFDVPANQVQPQFQIQGFPFSEYDDVAYQDELAAERLEFLRNLGVGREENED</sequence>
<proteinExistence type="predicted"/>
<reference evidence="2" key="1">
    <citation type="journal article" date="2014" name="Int. J. Syst. Evol. Microbiol.">
        <title>Complete genome sequence of Corynebacterium casei LMG S-19264T (=DSM 44701T), isolated from a smear-ripened cheese.</title>
        <authorList>
            <consortium name="US DOE Joint Genome Institute (JGI-PGF)"/>
            <person name="Walter F."/>
            <person name="Albersmeier A."/>
            <person name="Kalinowski J."/>
            <person name="Ruckert C."/>
        </authorList>
    </citation>
    <scope>NUCLEOTIDE SEQUENCE</scope>
    <source>
        <strain evidence="2">KCTC 12711</strain>
    </source>
</reference>
<evidence type="ECO:0000313" key="2">
    <source>
        <dbReference type="EMBL" id="GHA14304.1"/>
    </source>
</evidence>
<gene>
    <name evidence="2" type="ORF">GCM10008090_25100</name>
</gene>
<accession>A0A918VQ74</accession>
<protein>
    <submittedName>
        <fullName evidence="2">Uncharacterized protein</fullName>
    </submittedName>
</protein>
<reference evidence="2" key="2">
    <citation type="submission" date="2020-09" db="EMBL/GenBank/DDBJ databases">
        <authorList>
            <person name="Sun Q."/>
            <person name="Kim S."/>
        </authorList>
    </citation>
    <scope>NUCLEOTIDE SEQUENCE</scope>
    <source>
        <strain evidence="2">KCTC 12711</strain>
    </source>
</reference>
<feature type="transmembrane region" description="Helical" evidence="1">
    <location>
        <begin position="7"/>
        <end position="26"/>
    </location>
</feature>
<dbReference type="RefSeq" id="WP_189401752.1">
    <property type="nucleotide sequence ID" value="NZ_BMXA01000004.1"/>
</dbReference>
<dbReference type="AlphaFoldDB" id="A0A918VQ74"/>
<organism evidence="2 3">
    <name type="scientific">Arenicella chitinivorans</name>
    <dbReference type="NCBI Taxonomy" id="1329800"/>
    <lineage>
        <taxon>Bacteria</taxon>
        <taxon>Pseudomonadati</taxon>
        <taxon>Pseudomonadota</taxon>
        <taxon>Gammaproteobacteria</taxon>
        <taxon>Arenicellales</taxon>
        <taxon>Arenicellaceae</taxon>
        <taxon>Arenicella</taxon>
    </lineage>
</organism>
<dbReference type="EMBL" id="BMXA01000004">
    <property type="protein sequence ID" value="GHA14304.1"/>
    <property type="molecule type" value="Genomic_DNA"/>
</dbReference>
<evidence type="ECO:0000313" key="3">
    <source>
        <dbReference type="Proteomes" id="UP000614811"/>
    </source>
</evidence>
<comment type="caution">
    <text evidence="2">The sequence shown here is derived from an EMBL/GenBank/DDBJ whole genome shotgun (WGS) entry which is preliminary data.</text>
</comment>
<keyword evidence="1" id="KW-0812">Transmembrane</keyword>
<keyword evidence="1" id="KW-0472">Membrane</keyword>
<dbReference type="Proteomes" id="UP000614811">
    <property type="component" value="Unassembled WGS sequence"/>
</dbReference>
<evidence type="ECO:0000256" key="1">
    <source>
        <dbReference type="SAM" id="Phobius"/>
    </source>
</evidence>
<keyword evidence="3" id="KW-1185">Reference proteome</keyword>